<comment type="caution">
    <text evidence="5">The sequence shown here is derived from an EMBL/GenBank/DDBJ whole genome shotgun (WGS) entry which is preliminary data.</text>
</comment>
<dbReference type="EMBL" id="JADLQN010000003">
    <property type="protein sequence ID" value="MBF6356726.1"/>
    <property type="molecule type" value="Genomic_DNA"/>
</dbReference>
<comment type="subcellular location">
    <subcellularLocation>
        <location evidence="1">Membrane</location>
    </subcellularLocation>
</comment>
<evidence type="ECO:0000256" key="3">
    <source>
        <dbReference type="SAM" id="MobiDB-lite"/>
    </source>
</evidence>
<feature type="compositionally biased region" description="Low complexity" evidence="3">
    <location>
        <begin position="1"/>
        <end position="18"/>
    </location>
</feature>
<dbReference type="PANTHER" id="PTHR37042">
    <property type="entry name" value="OUTER MEMBRANE PROTEIN RV1973"/>
    <property type="match status" value="1"/>
</dbReference>
<accession>A0ABS0DE52</accession>
<evidence type="ECO:0000313" key="5">
    <source>
        <dbReference type="EMBL" id="MBF6356726.1"/>
    </source>
</evidence>
<feature type="compositionally biased region" description="Low complexity" evidence="3">
    <location>
        <begin position="36"/>
        <end position="48"/>
    </location>
</feature>
<name>A0ABS0DE52_9NOCA</name>
<gene>
    <name evidence="5" type="ORF">IU449_19610</name>
</gene>
<evidence type="ECO:0000256" key="1">
    <source>
        <dbReference type="ARBA" id="ARBA00004370"/>
    </source>
</evidence>
<feature type="region of interest" description="Disordered" evidence="3">
    <location>
        <begin position="1"/>
        <end position="82"/>
    </location>
</feature>
<organism evidence="5 6">
    <name type="scientific">Nocardia higoensis</name>
    <dbReference type="NCBI Taxonomy" id="228599"/>
    <lineage>
        <taxon>Bacteria</taxon>
        <taxon>Bacillati</taxon>
        <taxon>Actinomycetota</taxon>
        <taxon>Actinomycetes</taxon>
        <taxon>Mycobacteriales</taxon>
        <taxon>Nocardiaceae</taxon>
        <taxon>Nocardia</taxon>
    </lineage>
</organism>
<dbReference type="PANTHER" id="PTHR37042:SF4">
    <property type="entry name" value="OUTER MEMBRANE PROTEIN RV1973"/>
    <property type="match status" value="1"/>
</dbReference>
<feature type="compositionally biased region" description="Low complexity" evidence="3">
    <location>
        <begin position="259"/>
        <end position="279"/>
    </location>
</feature>
<evidence type="ECO:0000256" key="2">
    <source>
        <dbReference type="ARBA" id="ARBA00023136"/>
    </source>
</evidence>
<keyword evidence="4" id="KW-1133">Transmembrane helix</keyword>
<dbReference type="Proteomes" id="UP000707731">
    <property type="component" value="Unassembled WGS sequence"/>
</dbReference>
<keyword evidence="2 4" id="KW-0472">Membrane</keyword>
<sequence length="285" mass="29516">MATDNADNTDNDANGTTGSDDQTVVSKKETSADPNAETVVVKKAASAEAAEKTEKVSIAKAAPAETTSEKAGEDTASASSGDAKGGMTPIIAAFVAGILLVAAITAVVVFYLQADRRGAELAAVDDATRAACDFGRTVSEYDYANDLEGYFAKVKDNATGDFREEFEQAGKALSDAMVQAQVKSWVDDVQCGFQQGDTEQATVLVTMTQFRTNFTQPTPDRQFIVVIADLRNEDGKWKVAKLDSPMLKDPGSGAGLPGGTPAPAEGGVPAEGEPTEGAPAPAPGN</sequence>
<feature type="region of interest" description="Disordered" evidence="3">
    <location>
        <begin position="241"/>
        <end position="285"/>
    </location>
</feature>
<keyword evidence="4" id="KW-0812">Transmembrane</keyword>
<protein>
    <recommendedName>
        <fullName evidence="7">Mce-associated membrane protein</fullName>
    </recommendedName>
</protein>
<evidence type="ECO:0000313" key="6">
    <source>
        <dbReference type="Proteomes" id="UP000707731"/>
    </source>
</evidence>
<evidence type="ECO:0000256" key="4">
    <source>
        <dbReference type="SAM" id="Phobius"/>
    </source>
</evidence>
<keyword evidence="6" id="KW-1185">Reference proteome</keyword>
<proteinExistence type="predicted"/>
<dbReference type="CDD" id="cd12087">
    <property type="entry name" value="TM_EGFR-like"/>
    <property type="match status" value="1"/>
</dbReference>
<dbReference type="RefSeq" id="WP_195003556.1">
    <property type="nucleotide sequence ID" value="NZ_JADLQN010000003.1"/>
</dbReference>
<evidence type="ECO:0008006" key="7">
    <source>
        <dbReference type="Google" id="ProtNLM"/>
    </source>
</evidence>
<reference evidence="5 6" key="1">
    <citation type="submission" date="2020-10" db="EMBL/GenBank/DDBJ databases">
        <title>Identification of Nocardia species via Next-generation sequencing and recognition of intraspecies genetic diversity.</title>
        <authorList>
            <person name="Li P."/>
            <person name="Li P."/>
            <person name="Lu B."/>
        </authorList>
    </citation>
    <scope>NUCLEOTIDE SEQUENCE [LARGE SCALE GENOMIC DNA]</scope>
    <source>
        <strain evidence="5 6">BJ06-0143</strain>
    </source>
</reference>
<feature type="transmembrane region" description="Helical" evidence="4">
    <location>
        <begin position="90"/>
        <end position="112"/>
    </location>
</feature>